<reference evidence="8" key="1">
    <citation type="journal article" date="2022" name="Front. Microbiol.">
        <title>New perspectives on an old grouping: The genomic and phenotypic variability of Oxalobacter formigenes and the implications for calcium oxalate stone prevention.</title>
        <authorList>
            <person name="Chmiel J.A."/>
            <person name="Carr C."/>
            <person name="Stuivenberg G.A."/>
            <person name="Venema R."/>
            <person name="Chanyi R.M."/>
            <person name="Al K.F."/>
            <person name="Giguere D."/>
            <person name="Say H."/>
            <person name="Akouris P.P."/>
            <person name="Dominguez Romero S.A."/>
            <person name="Kwong A."/>
            <person name="Tai V."/>
            <person name="Koval S.F."/>
            <person name="Razvi H."/>
            <person name="Bjazevic J."/>
            <person name="Burton J.P."/>
        </authorList>
    </citation>
    <scope>NUCLEOTIDE SEQUENCE</scope>
    <source>
        <strain evidence="8">OxK</strain>
    </source>
</reference>
<evidence type="ECO:0000313" key="8">
    <source>
        <dbReference type="EMBL" id="WAV91157.1"/>
    </source>
</evidence>
<keyword evidence="2" id="KW-0479">Metal-binding</keyword>
<comment type="similarity">
    <text evidence="6">Belongs to the peptidase M48 family.</text>
</comment>
<comment type="cofactor">
    <cofactor evidence="6">
        <name>Zn(2+)</name>
        <dbReference type="ChEBI" id="CHEBI:29105"/>
    </cofactor>
    <text evidence="6">Binds 1 zinc ion per subunit.</text>
</comment>
<dbReference type="GO" id="GO:0004222">
    <property type="term" value="F:metalloendopeptidase activity"/>
    <property type="evidence" value="ECO:0007669"/>
    <property type="project" value="InterPro"/>
</dbReference>
<dbReference type="GO" id="GO:0016020">
    <property type="term" value="C:membrane"/>
    <property type="evidence" value="ECO:0007669"/>
    <property type="project" value="TreeGrafter"/>
</dbReference>
<dbReference type="Proteomes" id="UP001164819">
    <property type="component" value="Chromosome"/>
</dbReference>
<keyword evidence="5 6" id="KW-0482">Metalloprotease</keyword>
<dbReference type="PROSITE" id="PS51257">
    <property type="entry name" value="PROKAR_LIPOPROTEIN"/>
    <property type="match status" value="1"/>
</dbReference>
<evidence type="ECO:0000259" key="7">
    <source>
        <dbReference type="PROSITE" id="PS50106"/>
    </source>
</evidence>
<dbReference type="SUPFAM" id="SSF50156">
    <property type="entry name" value="PDZ domain-like"/>
    <property type="match status" value="1"/>
</dbReference>
<dbReference type="EMBL" id="CP098251">
    <property type="protein sequence ID" value="WAV91157.1"/>
    <property type="molecule type" value="Genomic_DNA"/>
</dbReference>
<dbReference type="PANTHER" id="PTHR22726:SF1">
    <property type="entry name" value="METALLOENDOPEPTIDASE OMA1, MITOCHONDRIAL"/>
    <property type="match status" value="1"/>
</dbReference>
<name>A0A9E9NU13_9BURK</name>
<proteinExistence type="inferred from homology"/>
<dbReference type="GO" id="GO:0006515">
    <property type="term" value="P:protein quality control for misfolded or incompletely synthesized proteins"/>
    <property type="evidence" value="ECO:0007669"/>
    <property type="project" value="TreeGrafter"/>
</dbReference>
<dbReference type="GO" id="GO:0046872">
    <property type="term" value="F:metal ion binding"/>
    <property type="evidence" value="ECO:0007669"/>
    <property type="project" value="UniProtKB-KW"/>
</dbReference>
<dbReference type="InterPro" id="IPR051156">
    <property type="entry name" value="Mito/Outer_Membr_Metalloprot"/>
</dbReference>
<evidence type="ECO:0000256" key="5">
    <source>
        <dbReference type="ARBA" id="ARBA00023049"/>
    </source>
</evidence>
<dbReference type="PANTHER" id="PTHR22726">
    <property type="entry name" value="METALLOENDOPEPTIDASE OMA1"/>
    <property type="match status" value="1"/>
</dbReference>
<evidence type="ECO:0000256" key="2">
    <source>
        <dbReference type="ARBA" id="ARBA00022723"/>
    </source>
</evidence>
<dbReference type="RefSeq" id="WP_269315933.1">
    <property type="nucleotide sequence ID" value="NZ_CP098251.1"/>
</dbReference>
<organism evidence="8">
    <name type="scientific">Oxalobacter aliiformigenes</name>
    <dbReference type="NCBI Taxonomy" id="2946593"/>
    <lineage>
        <taxon>Bacteria</taxon>
        <taxon>Pseudomonadati</taxon>
        <taxon>Pseudomonadota</taxon>
        <taxon>Betaproteobacteria</taxon>
        <taxon>Burkholderiales</taxon>
        <taxon>Oxalobacteraceae</taxon>
        <taxon>Oxalobacter</taxon>
    </lineage>
</organism>
<keyword evidence="3 6" id="KW-0378">Hydrolase</keyword>
<accession>A0A9E9NU13</accession>
<dbReference type="SMART" id="SM00228">
    <property type="entry name" value="PDZ"/>
    <property type="match status" value="1"/>
</dbReference>
<evidence type="ECO:0000256" key="4">
    <source>
        <dbReference type="ARBA" id="ARBA00022833"/>
    </source>
</evidence>
<dbReference type="Pfam" id="PF17820">
    <property type="entry name" value="PDZ_6"/>
    <property type="match status" value="1"/>
</dbReference>
<dbReference type="InterPro" id="IPR001915">
    <property type="entry name" value="Peptidase_M48"/>
</dbReference>
<dbReference type="Gene3D" id="2.30.42.10">
    <property type="match status" value="1"/>
</dbReference>
<dbReference type="Pfam" id="PF01435">
    <property type="entry name" value="Peptidase_M48"/>
    <property type="match status" value="1"/>
</dbReference>
<dbReference type="InterPro" id="IPR001478">
    <property type="entry name" value="PDZ"/>
</dbReference>
<sequence>MIKRLLLVKHSILNSRILPRLACVCCAVLVSACATDTGWLDNEETVLETAGPAKLKQVVAMQDRLDRVGGKLLINNAPLCRKQLRNLLGFSVANKYTYSPSLAALASETYGLDDRLQVMNVIPDSGAERAGLQRGDILLRIDNKPVPQGIHAERDTVEMLSSLVSKKKSLNLTVLRNKVPRKMTVSLTPACGFRIELGQTGNVNAYSDGNRILVTQGMMLFAKSDEDLAYILSKEMAHNVLGHAKTLQNTHAATSLIDNLMLTPPRQAASTGLKPMPKKFDIDADTLSLAMSLRGGYGIDNATRFWKRLAYRFPATNAMNYTALHPATSARLEAMPNAITRIKAIDKRRKALATPK</sequence>
<evidence type="ECO:0000256" key="1">
    <source>
        <dbReference type="ARBA" id="ARBA00022670"/>
    </source>
</evidence>
<dbReference type="InterPro" id="IPR041489">
    <property type="entry name" value="PDZ_6"/>
</dbReference>
<dbReference type="InterPro" id="IPR036034">
    <property type="entry name" value="PDZ_sf"/>
</dbReference>
<dbReference type="PROSITE" id="PS50106">
    <property type="entry name" value="PDZ"/>
    <property type="match status" value="1"/>
</dbReference>
<feature type="domain" description="PDZ" evidence="7">
    <location>
        <begin position="76"/>
        <end position="178"/>
    </location>
</feature>
<keyword evidence="4 6" id="KW-0862">Zinc</keyword>
<keyword evidence="1 6" id="KW-0645">Protease</keyword>
<dbReference type="CDD" id="cd07342">
    <property type="entry name" value="M48C_Oma1_like"/>
    <property type="match status" value="1"/>
</dbReference>
<gene>
    <name evidence="8" type="ORF">NB646_10225</name>
</gene>
<evidence type="ECO:0000256" key="3">
    <source>
        <dbReference type="ARBA" id="ARBA00022801"/>
    </source>
</evidence>
<dbReference type="AlphaFoldDB" id="A0A9E9NU13"/>
<protein>
    <submittedName>
        <fullName evidence="8">M48 family metallopeptidase</fullName>
    </submittedName>
</protein>
<evidence type="ECO:0000256" key="6">
    <source>
        <dbReference type="RuleBase" id="RU003983"/>
    </source>
</evidence>